<comment type="caution">
    <text evidence="1">The sequence shown here is derived from an EMBL/GenBank/DDBJ whole genome shotgun (WGS) entry which is preliminary data.</text>
</comment>
<dbReference type="InterPro" id="IPR023393">
    <property type="entry name" value="START-like_dom_sf"/>
</dbReference>
<evidence type="ECO:0000313" key="2">
    <source>
        <dbReference type="Proteomes" id="UP000626092"/>
    </source>
</evidence>
<reference evidence="1" key="1">
    <citation type="submission" date="2019-11" db="EMBL/GenBank/DDBJ databases">
        <authorList>
            <person name="Liu Y."/>
            <person name="Hou J."/>
            <person name="Li T.-Q."/>
            <person name="Guan C.-H."/>
            <person name="Wu X."/>
            <person name="Wu H.-Z."/>
            <person name="Ling F."/>
            <person name="Zhang R."/>
            <person name="Shi X.-G."/>
            <person name="Ren J.-P."/>
            <person name="Chen E.-F."/>
            <person name="Sun J.-M."/>
        </authorList>
    </citation>
    <scope>NUCLEOTIDE SEQUENCE</scope>
    <source>
        <strain evidence="1">Adult_tree_wgs_1</strain>
        <tissue evidence="1">Leaves</tissue>
    </source>
</reference>
<dbReference type="AlphaFoldDB" id="A0A834LF21"/>
<proteinExistence type="predicted"/>
<organism evidence="1 2">
    <name type="scientific">Rhododendron simsii</name>
    <name type="common">Sims's rhododendron</name>
    <dbReference type="NCBI Taxonomy" id="118357"/>
    <lineage>
        <taxon>Eukaryota</taxon>
        <taxon>Viridiplantae</taxon>
        <taxon>Streptophyta</taxon>
        <taxon>Embryophyta</taxon>
        <taxon>Tracheophyta</taxon>
        <taxon>Spermatophyta</taxon>
        <taxon>Magnoliopsida</taxon>
        <taxon>eudicotyledons</taxon>
        <taxon>Gunneridae</taxon>
        <taxon>Pentapetalae</taxon>
        <taxon>asterids</taxon>
        <taxon>Ericales</taxon>
        <taxon>Ericaceae</taxon>
        <taxon>Ericoideae</taxon>
        <taxon>Rhodoreae</taxon>
        <taxon>Rhododendron</taxon>
    </lineage>
</organism>
<dbReference type="Proteomes" id="UP000626092">
    <property type="component" value="Unassembled WGS sequence"/>
</dbReference>
<evidence type="ECO:0000313" key="1">
    <source>
        <dbReference type="EMBL" id="KAF7131806.1"/>
    </source>
</evidence>
<accession>A0A834LF21</accession>
<gene>
    <name evidence="1" type="ORF">RHSIM_Rhsim09G0095300</name>
</gene>
<dbReference type="EMBL" id="WJXA01000009">
    <property type="protein sequence ID" value="KAF7131806.1"/>
    <property type="molecule type" value="Genomic_DNA"/>
</dbReference>
<sequence length="72" mass="7960">MALAGKMEAEVEIKSGGPEILNFLGGKNSHHLPDVVPEQMPKVDLHEEGKVETYKEKITIDDENEAIHLTAH</sequence>
<keyword evidence="2" id="KW-1185">Reference proteome</keyword>
<protein>
    <submittedName>
        <fullName evidence="1">Uncharacterized protein</fullName>
    </submittedName>
</protein>
<name>A0A834LF21_RHOSS</name>
<dbReference type="Gene3D" id="3.30.530.20">
    <property type="match status" value="1"/>
</dbReference>
<dbReference type="OrthoDB" id="1072116at2759"/>